<gene>
    <name evidence="2" type="ORF">ACFOSH_35515</name>
</gene>
<feature type="signal peptide" evidence="1">
    <location>
        <begin position="1"/>
        <end position="22"/>
    </location>
</feature>
<evidence type="ECO:0000313" key="3">
    <source>
        <dbReference type="Proteomes" id="UP001595645"/>
    </source>
</evidence>
<protein>
    <submittedName>
        <fullName evidence="2">Uncharacterized protein</fullName>
    </submittedName>
</protein>
<dbReference type="RefSeq" id="WP_378244586.1">
    <property type="nucleotide sequence ID" value="NZ_JBHRWK010000073.1"/>
</dbReference>
<evidence type="ECO:0000313" key="2">
    <source>
        <dbReference type="EMBL" id="MFC3454773.1"/>
    </source>
</evidence>
<name>A0ABV7P9K9_9PSEU</name>
<comment type="caution">
    <text evidence="2">The sequence shown here is derived from an EMBL/GenBank/DDBJ whole genome shotgun (WGS) entry which is preliminary data.</text>
</comment>
<evidence type="ECO:0000256" key="1">
    <source>
        <dbReference type="SAM" id="SignalP"/>
    </source>
</evidence>
<dbReference type="EMBL" id="JBHRWK010000073">
    <property type="protein sequence ID" value="MFC3454773.1"/>
    <property type="molecule type" value="Genomic_DNA"/>
</dbReference>
<keyword evidence="1" id="KW-0732">Signal</keyword>
<proteinExistence type="predicted"/>
<keyword evidence="3" id="KW-1185">Reference proteome</keyword>
<dbReference type="Proteomes" id="UP001595645">
    <property type="component" value="Unassembled WGS sequence"/>
</dbReference>
<accession>A0ABV7P9K9</accession>
<reference evidence="3" key="1">
    <citation type="journal article" date="2019" name="Int. J. Syst. Evol. Microbiol.">
        <title>The Global Catalogue of Microorganisms (GCM) 10K type strain sequencing project: providing services to taxonomists for standard genome sequencing and annotation.</title>
        <authorList>
            <consortium name="The Broad Institute Genomics Platform"/>
            <consortium name="The Broad Institute Genome Sequencing Center for Infectious Disease"/>
            <person name="Wu L."/>
            <person name="Ma J."/>
        </authorList>
    </citation>
    <scope>NUCLEOTIDE SEQUENCE [LARGE SCALE GENOMIC DNA]</scope>
    <source>
        <strain evidence="3">CGMCC 4.7676</strain>
    </source>
</reference>
<sequence>MRKLFSPIAVACAIGASVFALAAPASAASTPDLRTQADYVRFCHTFARHCTDILDLAPAGRCRNLPPKNPWDYVHNYTNQGQIIFSGPNCTTIHGQNPVVLSPTIGRSAAYGEFRSYKHT</sequence>
<organism evidence="2 3">
    <name type="scientific">Amycolatopsis speibonae</name>
    <dbReference type="NCBI Taxonomy" id="1450224"/>
    <lineage>
        <taxon>Bacteria</taxon>
        <taxon>Bacillati</taxon>
        <taxon>Actinomycetota</taxon>
        <taxon>Actinomycetes</taxon>
        <taxon>Pseudonocardiales</taxon>
        <taxon>Pseudonocardiaceae</taxon>
        <taxon>Amycolatopsis</taxon>
    </lineage>
</organism>
<feature type="chain" id="PRO_5045297663" evidence="1">
    <location>
        <begin position="23"/>
        <end position="120"/>
    </location>
</feature>